<dbReference type="STRING" id="13706.A0A1X2H2X0"/>
<dbReference type="SMART" id="SM00182">
    <property type="entry name" value="CULLIN"/>
    <property type="match status" value="1"/>
</dbReference>
<sequence length="796" mass="91586">MPPKNKVTKKRKASVSSGSQNIMEAFRRNGSPSKMSREAHTSPMVLDDNVTNPAQQDAIAHATVVLGCLPRQLPDKKLVVHRFQEPRSPKLPDHLFEDLWSKLHRRIVNAFNKEGVEENRYSAYKACETICKYHDAEELFHRLEREYAKQTRSLAETLKVAAKDTNEPFLPVLKRFWVDFSHAMNLLQSIFMDLDRRYVIHKTKYASIIDLGQRLFQEYVMDDSSVQHRTVVDILGLVQEERDGTLIDVSLIHSLTDMMVSLNIYSTVFEPAFLENTRKYYAAEASRLINSMAVSEYLLHVKKRYDEEGKARIEAYIHSSSRIRLMEVVTEELVFEKNIEILEKGLDTMIDNMDKEPLHVLYCSLESSDHLAELRTAFADYIKQRGVELIKDPSRDSTMITSLLTYKNKLDTVLKDCFDNDASFANTLKDSFETFVNSRKSRPAELLAKFIDARLRASTKKNNTEEDLERLLDRLLVIFRYLQGKDAFEAFYKRFLSKRLLLSRVSSTDLEKNVLLKLKTECGPGFTKNMEAMFNDIEVSAELNNEFKASAVYPQDDMHMHVNVLAQGIWPTYAQSEFSLPSEMVACQVAYEKFYTGKFKGRRLAWQNALSACTLRAHFPKGAKELTVSLLQSVILLLFNNAKVLSYGDIANQTNLESKELKRVLHSLACGQHKVLTKEPRQNEVVESDVFHYNSDFTANGVRLKINVVQQEQSSEERKATETKVIVDRQHQLEAAIVRIMKAKKTLTHTELMNELFGQLKFPLQATDIKKRIESLIDREYLARDNEQSGVYNYKG</sequence>
<protein>
    <submittedName>
        <fullName evidence="8">Cullin family-domain-containing protein</fullName>
    </submittedName>
</protein>
<comment type="similarity">
    <text evidence="1 4 5">Belongs to the cullin family.</text>
</comment>
<gene>
    <name evidence="8" type="ORF">BCR43DRAFT_497859</name>
</gene>
<dbReference type="OrthoDB" id="27073at2759"/>
<keyword evidence="9" id="KW-1185">Reference proteome</keyword>
<evidence type="ECO:0000256" key="3">
    <source>
        <dbReference type="ARBA" id="ARBA00022843"/>
    </source>
</evidence>
<dbReference type="Pfam" id="PF00888">
    <property type="entry name" value="Cullin"/>
    <property type="match status" value="1"/>
</dbReference>
<dbReference type="Pfam" id="PF10557">
    <property type="entry name" value="Cullin_Nedd8"/>
    <property type="match status" value="1"/>
</dbReference>
<dbReference type="Pfam" id="PF26557">
    <property type="entry name" value="Cullin_AB"/>
    <property type="match status" value="1"/>
</dbReference>
<organism evidence="8 9">
    <name type="scientific">Syncephalastrum racemosum</name>
    <name type="common">Filamentous fungus</name>
    <dbReference type="NCBI Taxonomy" id="13706"/>
    <lineage>
        <taxon>Eukaryota</taxon>
        <taxon>Fungi</taxon>
        <taxon>Fungi incertae sedis</taxon>
        <taxon>Mucoromycota</taxon>
        <taxon>Mucoromycotina</taxon>
        <taxon>Mucoromycetes</taxon>
        <taxon>Mucorales</taxon>
        <taxon>Syncephalastraceae</taxon>
        <taxon>Syncephalastrum</taxon>
    </lineage>
</organism>
<dbReference type="InterPro" id="IPR045093">
    <property type="entry name" value="Cullin"/>
</dbReference>
<dbReference type="Proteomes" id="UP000242180">
    <property type="component" value="Unassembled WGS sequence"/>
</dbReference>
<dbReference type="InterPro" id="IPR059120">
    <property type="entry name" value="Cullin-like_AB"/>
</dbReference>
<accession>A0A1X2H2X0</accession>
<evidence type="ECO:0000259" key="7">
    <source>
        <dbReference type="PROSITE" id="PS50069"/>
    </source>
</evidence>
<evidence type="ECO:0000256" key="2">
    <source>
        <dbReference type="ARBA" id="ARBA00022499"/>
    </source>
</evidence>
<dbReference type="FunFam" id="1.20.1310.10:FF:000002">
    <property type="entry name" value="cullin-3 isoform X1"/>
    <property type="match status" value="1"/>
</dbReference>
<evidence type="ECO:0000256" key="4">
    <source>
        <dbReference type="PROSITE-ProRule" id="PRU00330"/>
    </source>
</evidence>
<proteinExistence type="inferred from homology"/>
<dbReference type="SMART" id="SM00884">
    <property type="entry name" value="Cullin_Nedd8"/>
    <property type="match status" value="1"/>
</dbReference>
<dbReference type="InterPro" id="IPR036317">
    <property type="entry name" value="Cullin_homology_sf"/>
</dbReference>
<comment type="caution">
    <text evidence="8">The sequence shown here is derived from an EMBL/GenBank/DDBJ whole genome shotgun (WGS) entry which is preliminary data.</text>
</comment>
<dbReference type="InterPro" id="IPR019559">
    <property type="entry name" value="Cullin_neddylation_domain"/>
</dbReference>
<dbReference type="FunCoup" id="A0A1X2H2X0">
    <property type="interactions" value="651"/>
</dbReference>
<dbReference type="FunFam" id="1.20.1310.10:FF:000001">
    <property type="entry name" value="Cullin 3"/>
    <property type="match status" value="1"/>
</dbReference>
<dbReference type="GO" id="GO:0006511">
    <property type="term" value="P:ubiquitin-dependent protein catabolic process"/>
    <property type="evidence" value="ECO:0007669"/>
    <property type="project" value="InterPro"/>
</dbReference>
<dbReference type="Gene3D" id="1.20.1310.10">
    <property type="entry name" value="Cullin Repeats"/>
    <property type="match status" value="4"/>
</dbReference>
<dbReference type="Gene3D" id="3.30.230.130">
    <property type="entry name" value="Cullin, Chain C, Domain 2"/>
    <property type="match status" value="1"/>
</dbReference>
<evidence type="ECO:0000256" key="1">
    <source>
        <dbReference type="ARBA" id="ARBA00006019"/>
    </source>
</evidence>
<dbReference type="InterPro" id="IPR001373">
    <property type="entry name" value="Cullin_N"/>
</dbReference>
<evidence type="ECO:0000256" key="6">
    <source>
        <dbReference type="SAM" id="MobiDB-lite"/>
    </source>
</evidence>
<dbReference type="OMA" id="NYQEQTW"/>
<feature type="domain" description="Cullin family profile" evidence="7">
    <location>
        <begin position="442"/>
        <end position="669"/>
    </location>
</feature>
<evidence type="ECO:0000313" key="9">
    <source>
        <dbReference type="Proteomes" id="UP000242180"/>
    </source>
</evidence>
<dbReference type="InterPro" id="IPR036388">
    <property type="entry name" value="WH-like_DNA-bd_sf"/>
</dbReference>
<feature type="compositionally biased region" description="Basic residues" evidence="6">
    <location>
        <begin position="1"/>
        <end position="13"/>
    </location>
</feature>
<dbReference type="PANTHER" id="PTHR11932">
    <property type="entry name" value="CULLIN"/>
    <property type="match status" value="1"/>
</dbReference>
<dbReference type="EMBL" id="MCGN01000010">
    <property type="protein sequence ID" value="ORY92144.1"/>
    <property type="molecule type" value="Genomic_DNA"/>
</dbReference>
<dbReference type="InParanoid" id="A0A1X2H2X0"/>
<dbReference type="FunFam" id="1.10.10.10:FF:000050">
    <property type="entry name" value="Cullin 4B"/>
    <property type="match status" value="1"/>
</dbReference>
<evidence type="ECO:0000313" key="8">
    <source>
        <dbReference type="EMBL" id="ORY92144.1"/>
    </source>
</evidence>
<keyword evidence="2" id="KW-1017">Isopeptide bond</keyword>
<dbReference type="SUPFAM" id="SSF75632">
    <property type="entry name" value="Cullin homology domain"/>
    <property type="match status" value="1"/>
</dbReference>
<evidence type="ECO:0000256" key="5">
    <source>
        <dbReference type="RuleBase" id="RU003829"/>
    </source>
</evidence>
<dbReference type="SUPFAM" id="SSF74788">
    <property type="entry name" value="Cullin repeat-like"/>
    <property type="match status" value="1"/>
</dbReference>
<dbReference type="GO" id="GO:0031625">
    <property type="term" value="F:ubiquitin protein ligase binding"/>
    <property type="evidence" value="ECO:0007669"/>
    <property type="project" value="InterPro"/>
</dbReference>
<reference evidence="8 9" key="1">
    <citation type="submission" date="2016-07" db="EMBL/GenBank/DDBJ databases">
        <title>Pervasive Adenine N6-methylation of Active Genes in Fungi.</title>
        <authorList>
            <consortium name="DOE Joint Genome Institute"/>
            <person name="Mondo S.J."/>
            <person name="Dannebaum R.O."/>
            <person name="Kuo R.C."/>
            <person name="Labutti K."/>
            <person name="Haridas S."/>
            <person name="Kuo A."/>
            <person name="Salamov A."/>
            <person name="Ahrendt S.R."/>
            <person name="Lipzen A."/>
            <person name="Sullivan W."/>
            <person name="Andreopoulos W.B."/>
            <person name="Clum A."/>
            <person name="Lindquist E."/>
            <person name="Daum C."/>
            <person name="Ramamoorthy G.K."/>
            <person name="Gryganskyi A."/>
            <person name="Culley D."/>
            <person name="Magnuson J.K."/>
            <person name="James T.Y."/>
            <person name="O'Malley M.A."/>
            <person name="Stajich J.E."/>
            <person name="Spatafora J.W."/>
            <person name="Visel A."/>
            <person name="Grigoriev I.V."/>
        </authorList>
    </citation>
    <scope>NUCLEOTIDE SEQUENCE [LARGE SCALE GENOMIC DNA]</scope>
    <source>
        <strain evidence="8 9">NRRL 2496</strain>
    </source>
</reference>
<dbReference type="InterPro" id="IPR016158">
    <property type="entry name" value="Cullin_homology"/>
</dbReference>
<feature type="region of interest" description="Disordered" evidence="6">
    <location>
        <begin position="1"/>
        <end position="39"/>
    </location>
</feature>
<dbReference type="PROSITE" id="PS50069">
    <property type="entry name" value="CULLIN_2"/>
    <property type="match status" value="1"/>
</dbReference>
<dbReference type="AlphaFoldDB" id="A0A1X2H2X0"/>
<dbReference type="InterPro" id="IPR036390">
    <property type="entry name" value="WH_DNA-bd_sf"/>
</dbReference>
<dbReference type="Gene3D" id="1.10.10.10">
    <property type="entry name" value="Winged helix-like DNA-binding domain superfamily/Winged helix DNA-binding domain"/>
    <property type="match status" value="1"/>
</dbReference>
<dbReference type="InterPro" id="IPR016159">
    <property type="entry name" value="Cullin_repeat-like_dom_sf"/>
</dbReference>
<dbReference type="SUPFAM" id="SSF46785">
    <property type="entry name" value="Winged helix' DNA-binding domain"/>
    <property type="match status" value="1"/>
</dbReference>
<keyword evidence="3" id="KW-0832">Ubl conjugation</keyword>
<name>A0A1X2H2X0_SYNRA</name>